<accession>A0A9D1FAJ1</accession>
<proteinExistence type="predicted"/>
<dbReference type="PROSITE" id="PS51482">
    <property type="entry name" value="DEGV"/>
    <property type="match status" value="1"/>
</dbReference>
<dbReference type="InterPro" id="IPR043168">
    <property type="entry name" value="DegV_C"/>
</dbReference>
<reference evidence="2" key="1">
    <citation type="submission" date="2020-10" db="EMBL/GenBank/DDBJ databases">
        <authorList>
            <person name="Gilroy R."/>
        </authorList>
    </citation>
    <scope>NUCLEOTIDE SEQUENCE</scope>
    <source>
        <strain evidence="2">ChiBcec16-1751</strain>
    </source>
</reference>
<protein>
    <submittedName>
        <fullName evidence="2">DegV family protein</fullName>
    </submittedName>
</protein>
<organism evidence="2 3">
    <name type="scientific">Candidatus Avoscillospira avistercoris</name>
    <dbReference type="NCBI Taxonomy" id="2840707"/>
    <lineage>
        <taxon>Bacteria</taxon>
        <taxon>Bacillati</taxon>
        <taxon>Bacillota</taxon>
        <taxon>Clostridia</taxon>
        <taxon>Eubacteriales</taxon>
        <taxon>Oscillospiraceae</taxon>
        <taxon>Oscillospiraceae incertae sedis</taxon>
        <taxon>Candidatus Avoscillospira</taxon>
    </lineage>
</organism>
<evidence type="ECO:0000256" key="1">
    <source>
        <dbReference type="ARBA" id="ARBA00023121"/>
    </source>
</evidence>
<evidence type="ECO:0000313" key="2">
    <source>
        <dbReference type="EMBL" id="HIS64756.1"/>
    </source>
</evidence>
<comment type="caution">
    <text evidence="2">The sequence shown here is derived from an EMBL/GenBank/DDBJ whole genome shotgun (WGS) entry which is preliminary data.</text>
</comment>
<dbReference type="Gene3D" id="3.30.1180.10">
    <property type="match status" value="1"/>
</dbReference>
<dbReference type="PANTHER" id="PTHR33434">
    <property type="entry name" value="DEGV DOMAIN-CONTAINING PROTEIN DR_1986-RELATED"/>
    <property type="match status" value="1"/>
</dbReference>
<dbReference type="InterPro" id="IPR003797">
    <property type="entry name" value="DegV"/>
</dbReference>
<name>A0A9D1FAJ1_9FIRM</name>
<dbReference type="Proteomes" id="UP000886741">
    <property type="component" value="Unassembled WGS sequence"/>
</dbReference>
<dbReference type="InterPro" id="IPR050270">
    <property type="entry name" value="DegV_domain_contain"/>
</dbReference>
<dbReference type="GO" id="GO:0008289">
    <property type="term" value="F:lipid binding"/>
    <property type="evidence" value="ECO:0007669"/>
    <property type="project" value="UniProtKB-KW"/>
</dbReference>
<gene>
    <name evidence="2" type="ORF">IAA83_05225</name>
</gene>
<dbReference type="Gene3D" id="3.40.50.10170">
    <property type="match status" value="1"/>
</dbReference>
<dbReference type="Pfam" id="PF02645">
    <property type="entry name" value="DegV"/>
    <property type="match status" value="1"/>
</dbReference>
<dbReference type="NCBIfam" id="TIGR00762">
    <property type="entry name" value="DegV"/>
    <property type="match status" value="1"/>
</dbReference>
<dbReference type="EMBL" id="DVJJ01000079">
    <property type="protein sequence ID" value="HIS64756.1"/>
    <property type="molecule type" value="Genomic_DNA"/>
</dbReference>
<dbReference type="SUPFAM" id="SSF82549">
    <property type="entry name" value="DAK1/DegV-like"/>
    <property type="match status" value="1"/>
</dbReference>
<dbReference type="AlphaFoldDB" id="A0A9D1FAJ1"/>
<reference evidence="2" key="2">
    <citation type="journal article" date="2021" name="PeerJ">
        <title>Extensive microbial diversity within the chicken gut microbiome revealed by metagenomics and culture.</title>
        <authorList>
            <person name="Gilroy R."/>
            <person name="Ravi A."/>
            <person name="Getino M."/>
            <person name="Pursley I."/>
            <person name="Horton D.L."/>
            <person name="Alikhan N.F."/>
            <person name="Baker D."/>
            <person name="Gharbi K."/>
            <person name="Hall N."/>
            <person name="Watson M."/>
            <person name="Adriaenssens E.M."/>
            <person name="Foster-Nyarko E."/>
            <person name="Jarju S."/>
            <person name="Secka A."/>
            <person name="Antonio M."/>
            <person name="Oren A."/>
            <person name="Chaudhuri R.R."/>
            <person name="La Ragione R."/>
            <person name="Hildebrand F."/>
            <person name="Pallen M.J."/>
        </authorList>
    </citation>
    <scope>NUCLEOTIDE SEQUENCE</scope>
    <source>
        <strain evidence="2">ChiBcec16-1751</strain>
    </source>
</reference>
<dbReference type="PANTHER" id="PTHR33434:SF2">
    <property type="entry name" value="FATTY ACID-BINDING PROTEIN TM_1468"/>
    <property type="match status" value="1"/>
</dbReference>
<evidence type="ECO:0000313" key="3">
    <source>
        <dbReference type="Proteomes" id="UP000886741"/>
    </source>
</evidence>
<sequence length="288" mass="31658">MKRIAIVTDSNSGITQTEAKQLGISVLPMPFFIDDTLYFEDITLTQEAFYERLLQDADISTSQPSLGDVTQLWDQLLQEYESVLHIPMSSGLSSSCQSARMLADDYNGRVVVVDNQRISVTQRQSVRDAMALAEAGHSAEEIRTILEEQKLQASIYISLETLKYLKKGGRITPAAAAIGTVLNLKPVLQIQGEKLDAYAKVRGKKAARRTMIEAIQKDLKNRFAEPLAQGRMGFGIAYSGNLEEALDWKAELEAAFPGVDFQMDPLSLSVACHIGYGALACGCYVKAI</sequence>
<keyword evidence="1" id="KW-0446">Lipid-binding</keyword>